<keyword evidence="1" id="KW-0472">Membrane</keyword>
<evidence type="ECO:0000256" key="1">
    <source>
        <dbReference type="SAM" id="Phobius"/>
    </source>
</evidence>
<dbReference type="InterPro" id="IPR052901">
    <property type="entry name" value="Bact_TGase-like"/>
</dbReference>
<feature type="transmembrane region" description="Helical" evidence="1">
    <location>
        <begin position="142"/>
        <end position="162"/>
    </location>
</feature>
<dbReference type="Gene3D" id="3.10.620.30">
    <property type="match status" value="1"/>
</dbReference>
<evidence type="ECO:0000313" key="3">
    <source>
        <dbReference type="EMBL" id="NVO77313.1"/>
    </source>
</evidence>
<proteinExistence type="predicted"/>
<evidence type="ECO:0000259" key="2">
    <source>
        <dbReference type="SMART" id="SM00460"/>
    </source>
</evidence>
<comment type="caution">
    <text evidence="3">The sequence shown here is derived from an EMBL/GenBank/DDBJ whole genome shotgun (WGS) entry which is preliminary data.</text>
</comment>
<keyword evidence="4" id="KW-1185">Reference proteome</keyword>
<name>A0A850QIU2_9BURK</name>
<sequence>MNRQNRMRLPRFSFPVLSRDKADTLLLLAACISILLPHFQHVSWWVTASCTALLGWRTWLTLQGLRLPPSWVLLPVSALTMLGVYLQYHSFFGREVGVTMLMLLLTSKLLEMHARRDLFVVLFLSFFLMLTSYFYQQNIGSAFQSLTGLSLLLTAQLSFQYTGLYPSLWQRFKLSLSILGLAIPLTLAAFFLLPRVQGPLWGLPGDAHSGRSGLSESMAPGGISEMVLSEDIVFRVQFGGTIPNKSLLYWRGIVMDQFDGKTWTHSPGSQPLTYSPASYSGPAIAQTILLEPQRQRWLFALDLPASLPPPQTGLTASLNPQMELRNSESISQRLRYEITSYPQYRYQTALTAEEREQALQLPSGFNPRTANFASTLRQRYVEDADLINAILQFFRQQAFSYTLEPPLLGRQTIDDFLFESRAGFCEHYASTFTNIMRFAGIPARIVTGYQGGNINTVDGYFEVRQSDAHAWSEVWLKERGWVRVDPTAAVAPERVMQNLDRAIPKRGFAGLMNFALSGNSWSQNLRMRWDAVNNSWNQWVLNYNHQTQLNLFKSFGLKEVDWAQLSLIFFIAGSLILALIALPLMWHSTPQPPLDRVYFLFCKKMARKQLPKMPEEGPLHYLQRLRQKLPAKEFQATEQFLNLYMAAKYGKHDFSEFNLISRLKKLLAACP</sequence>
<keyword evidence="1" id="KW-0812">Transmembrane</keyword>
<dbReference type="SUPFAM" id="SSF54001">
    <property type="entry name" value="Cysteine proteinases"/>
    <property type="match status" value="1"/>
</dbReference>
<reference evidence="3 4" key="1">
    <citation type="submission" date="2020-06" db="EMBL/GenBank/DDBJ databases">
        <authorList>
            <person name="Qiu C."/>
            <person name="Liu Z."/>
        </authorList>
    </citation>
    <scope>NUCLEOTIDE SEQUENCE [LARGE SCALE GENOMIC DNA]</scope>
    <source>
        <strain evidence="3 4">EM 1</strain>
    </source>
</reference>
<feature type="transmembrane region" description="Helical" evidence="1">
    <location>
        <begin position="562"/>
        <end position="586"/>
    </location>
</feature>
<dbReference type="RefSeq" id="WP_176802597.1">
    <property type="nucleotide sequence ID" value="NZ_JABXYJ010000003.1"/>
</dbReference>
<dbReference type="EMBL" id="JABXYJ010000003">
    <property type="protein sequence ID" value="NVO77313.1"/>
    <property type="molecule type" value="Genomic_DNA"/>
</dbReference>
<dbReference type="InterPro" id="IPR038765">
    <property type="entry name" value="Papain-like_cys_pep_sf"/>
</dbReference>
<gene>
    <name evidence="3" type="ORF">HV832_05650</name>
</gene>
<evidence type="ECO:0000313" key="4">
    <source>
        <dbReference type="Proteomes" id="UP000588051"/>
    </source>
</evidence>
<protein>
    <submittedName>
        <fullName evidence="3">DUF3488 domain-containing transglutaminase family protein</fullName>
    </submittedName>
</protein>
<dbReference type="PANTHER" id="PTHR42736:SF1">
    <property type="entry name" value="PROTEIN-GLUTAMINE GAMMA-GLUTAMYLTRANSFERASE"/>
    <property type="match status" value="1"/>
</dbReference>
<feature type="transmembrane region" description="Helical" evidence="1">
    <location>
        <begin position="72"/>
        <end position="92"/>
    </location>
</feature>
<dbReference type="Pfam" id="PF01841">
    <property type="entry name" value="Transglut_core"/>
    <property type="match status" value="1"/>
</dbReference>
<dbReference type="PANTHER" id="PTHR42736">
    <property type="entry name" value="PROTEIN-GLUTAMINE GAMMA-GLUTAMYLTRANSFERASE"/>
    <property type="match status" value="1"/>
</dbReference>
<dbReference type="SMART" id="SM00460">
    <property type="entry name" value="TGc"/>
    <property type="match status" value="1"/>
</dbReference>
<feature type="transmembrane region" description="Helical" evidence="1">
    <location>
        <begin position="118"/>
        <end position="136"/>
    </location>
</feature>
<dbReference type="AlphaFoldDB" id="A0A850QIU2"/>
<dbReference type="Proteomes" id="UP000588051">
    <property type="component" value="Unassembled WGS sequence"/>
</dbReference>
<feature type="domain" description="Transglutaminase-like" evidence="2">
    <location>
        <begin position="417"/>
        <end position="488"/>
    </location>
</feature>
<feature type="transmembrane region" description="Helical" evidence="1">
    <location>
        <begin position="174"/>
        <end position="193"/>
    </location>
</feature>
<organism evidence="3 4">
    <name type="scientific">Undibacterium oligocarboniphilum</name>
    <dbReference type="NCBI Taxonomy" id="666702"/>
    <lineage>
        <taxon>Bacteria</taxon>
        <taxon>Pseudomonadati</taxon>
        <taxon>Pseudomonadota</taxon>
        <taxon>Betaproteobacteria</taxon>
        <taxon>Burkholderiales</taxon>
        <taxon>Oxalobacteraceae</taxon>
        <taxon>Undibacterium</taxon>
    </lineage>
</organism>
<dbReference type="InterPro" id="IPR021878">
    <property type="entry name" value="TgpA_N"/>
</dbReference>
<keyword evidence="1" id="KW-1133">Transmembrane helix</keyword>
<dbReference type="InterPro" id="IPR002931">
    <property type="entry name" value="Transglutaminase-like"/>
</dbReference>
<dbReference type="Pfam" id="PF11992">
    <property type="entry name" value="TgpA_N"/>
    <property type="match status" value="1"/>
</dbReference>
<accession>A0A850QIU2</accession>